<evidence type="ECO:0000259" key="15">
    <source>
        <dbReference type="PROSITE" id="PS51194"/>
    </source>
</evidence>
<dbReference type="GO" id="GO:0003677">
    <property type="term" value="F:DNA binding"/>
    <property type="evidence" value="ECO:0007669"/>
    <property type="project" value="UniProtKB-KW"/>
</dbReference>
<dbReference type="InterPro" id="IPR014001">
    <property type="entry name" value="Helicase_ATP-bd"/>
</dbReference>
<dbReference type="Proteomes" id="UP000053660">
    <property type="component" value="Unassembled WGS sequence"/>
</dbReference>
<keyword evidence="6" id="KW-0347">Helicase</keyword>
<evidence type="ECO:0000256" key="2">
    <source>
        <dbReference type="ARBA" id="ARBA00007025"/>
    </source>
</evidence>
<dbReference type="Pfam" id="PF13001">
    <property type="entry name" value="ECM29_N"/>
    <property type="match status" value="1"/>
</dbReference>
<evidence type="ECO:0000256" key="13">
    <source>
        <dbReference type="SAM" id="MobiDB-lite"/>
    </source>
</evidence>
<dbReference type="EC" id="3.6.4.12" evidence="3"/>
<dbReference type="Pfam" id="PF24492">
    <property type="entry name" value="HEAT_ECM29"/>
    <property type="match status" value="1"/>
</dbReference>
<evidence type="ECO:0000256" key="6">
    <source>
        <dbReference type="ARBA" id="ARBA00022806"/>
    </source>
</evidence>
<protein>
    <recommendedName>
        <fullName evidence="12">SWI/SNF-related matrix-associated actin-dependent regulator of chromatin subfamily A containing DEAD/H box 1 homolog</fullName>
        <ecNumber evidence="3">3.6.4.12</ecNumber>
    </recommendedName>
</protein>
<dbReference type="SUPFAM" id="SSF52540">
    <property type="entry name" value="P-loop containing nucleoside triphosphate hydrolases"/>
    <property type="match status" value="2"/>
</dbReference>
<comment type="function">
    <text evidence="11">DNA helicase that possesses intrinsic ATP-dependent nucleosome-remodeling activity and is both required for DNA repair and heterochromatin organization. Promotes DNA end resection of double-strand breaks (DSBs) following DNA damage: probably acts by weakening histone DNA interactions in nucleosomes flanking DSBs.</text>
</comment>
<dbReference type="GO" id="GO:0005694">
    <property type="term" value="C:chromosome"/>
    <property type="evidence" value="ECO:0007669"/>
    <property type="project" value="UniProtKB-ARBA"/>
</dbReference>
<keyword evidence="10" id="KW-0539">Nucleus</keyword>
<dbReference type="Gene3D" id="3.40.50.300">
    <property type="entry name" value="P-loop containing nucleotide triphosphate hydrolases"/>
    <property type="match status" value="1"/>
</dbReference>
<dbReference type="Pfam" id="PF00176">
    <property type="entry name" value="SNF2-rel_dom"/>
    <property type="match status" value="1"/>
</dbReference>
<dbReference type="EMBL" id="KN549914">
    <property type="protein sequence ID" value="KHJ95594.1"/>
    <property type="molecule type" value="Genomic_DNA"/>
</dbReference>
<dbReference type="InterPro" id="IPR016024">
    <property type="entry name" value="ARM-type_fold"/>
</dbReference>
<accession>A0A0B1TEA5</accession>
<organism evidence="16 17">
    <name type="scientific">Oesophagostomum dentatum</name>
    <name type="common">Nodular worm</name>
    <dbReference type="NCBI Taxonomy" id="61180"/>
    <lineage>
        <taxon>Eukaryota</taxon>
        <taxon>Metazoa</taxon>
        <taxon>Ecdysozoa</taxon>
        <taxon>Nematoda</taxon>
        <taxon>Chromadorea</taxon>
        <taxon>Rhabditida</taxon>
        <taxon>Rhabditina</taxon>
        <taxon>Rhabditomorpha</taxon>
        <taxon>Strongyloidea</taxon>
        <taxon>Strongylidae</taxon>
        <taxon>Oesophagostomum</taxon>
    </lineage>
</organism>
<dbReference type="InterPro" id="IPR055443">
    <property type="entry name" value="HEAT_ECM29"/>
</dbReference>
<feature type="domain" description="Helicase C-terminal" evidence="15">
    <location>
        <begin position="2181"/>
        <end position="2336"/>
    </location>
</feature>
<dbReference type="GO" id="GO:0006325">
    <property type="term" value="P:chromatin organization"/>
    <property type="evidence" value="ECO:0007669"/>
    <property type="project" value="UniProtKB-KW"/>
</dbReference>
<keyword evidence="17" id="KW-1185">Reference proteome</keyword>
<dbReference type="GO" id="GO:0060090">
    <property type="term" value="F:molecular adaptor activity"/>
    <property type="evidence" value="ECO:0007669"/>
    <property type="project" value="InterPro"/>
</dbReference>
<evidence type="ECO:0000256" key="5">
    <source>
        <dbReference type="ARBA" id="ARBA00022801"/>
    </source>
</evidence>
<evidence type="ECO:0000256" key="3">
    <source>
        <dbReference type="ARBA" id="ARBA00012551"/>
    </source>
</evidence>
<feature type="domain" description="Helicase ATP-binding" evidence="14">
    <location>
        <begin position="1829"/>
        <end position="1997"/>
    </location>
</feature>
<evidence type="ECO:0000256" key="11">
    <source>
        <dbReference type="ARBA" id="ARBA00059294"/>
    </source>
</evidence>
<dbReference type="InterPro" id="IPR001650">
    <property type="entry name" value="Helicase_C-like"/>
</dbReference>
<evidence type="ECO:0000313" key="16">
    <source>
        <dbReference type="EMBL" id="KHJ95594.1"/>
    </source>
</evidence>
<dbReference type="OrthoDB" id="16066at2759"/>
<dbReference type="GO" id="GO:0005524">
    <property type="term" value="F:ATP binding"/>
    <property type="evidence" value="ECO:0007669"/>
    <property type="project" value="UniProtKB-KW"/>
</dbReference>
<sequence length="2371" mass="266388">MVGINFADISLLFRLLVLCIPGFLVLSQKEKHTWPVFSLTNELKTLLLRFFYCIMAFDVNSAEEIEQICAYIKDSKKVFTYGMSSEEFVMIVEKIVDKKFSLVQVKLAIIKLLFSGLFEDEAVFSILVLATAQSIEAVSGAAETAMKKVDINSLVDKRVIVDELMASYLGITTPTRPVIGKITTVSPVCSAMKQKILQYLARSNVAPVAYMNNMKVCLDGLTHTSRTESKLLIATLNFLVKVIEQMPTAAQKNFGPLLFERVQKLQETVTNGVALSLMYRCLGILGKRDSSILTGQADTIGLTFKSIAEDYIFLIIFIYFSRDEICNEATRLLDISLQVDVSVELVVLYLWDHLKSDIVDSETGKEKSPPTQTVPPAVYQMCSRYLWAILGRSAGAHVEIRATESGHEWIELSPKITKLMQRLSTSVQERLTTISLKALKDANDVHLFHIAACFSTVCSPTSPMPSAVSACLNRARGTTRSELANVASHLAARLLSEKEKEQMMSSVFGAFDKANVTAGDCWLISAFAVSYALSMPVVTSTINKLVNIADEGYSKPSSVLESALGALSNILRCILRQNENFELSADDLDRLVSVCEKIAVSRKDAISTKAHEEATRVIGFSATKLADDLYEKLTTSLYAIGNGPPQPEVQLIVGSALYDVAMGPHTCSRRNLYLTAEEDIELGSLPNDVRAICEHRLSQIFLKIFGKLPSTNHHERRSALIWLFVVVRKCFKAKAKVLQGMLDKIQSAFGMGLAENDASFDLIFFVVCRYRYDPDLKVRQSMRSIWSVLTGTKRGIVPLTARRLLKFLQVDEYADEIAKELKQQLTHREWRVRESSCLALSDLVQGTDTPYIRSIAADLMLTVFRLRDDIKESVRLAANRAVASIGKLVLRLSSESSKGHDPHAFLESFLPVLIRNGIHSDTKVNKQFSISLLLELSKASGAQLRPFLAELIPSLIDAISDSEPAILNYVAARSSLEQLEALDDARSQIARTSPIMTAIHDLIPQVDSSVLIGVQPRLCEQLRSSAGATTRTACAQLLTVLALRAPQLLLDHPAQCDKFFNALIAGTRDRNPSVRKHFASALSYLAKYASTSCFEVLMRSIAKDLLGDDESMKQSVRHVLKSLSANCPELLQGYSKLIVPYIFLEKCQPVIRGDEASKKRNEEWCELWNEIVPSTEAAVRLYRQEILSFTLDILHNNDVWSVRAQAARMLTETMGSLKDRLDGKEAASLLASLMPLLSGRIWTGKEYLLNAVAATFNCAGKSLQQSWTDKELNEAFATLTSQASKKKKRYASAGLLACSAFARGLSYPRAADWLFGKVEENTRKALDPNDSDDQSEGEESSATKETKMAEFLSQNMIALTQAAAAYSEVKDALKAMDRLSVYLTSQTLFWKAKQALAVGLIELVESWKLQSSIESTKLVDALLTMGGEMLEQQRKTIAVQSLAGRQMSSSKFGDEGRSRVAHRSTNASDEMLQSLQHKRLALAKIAATIGSKSSGQTRMTNFYGKQYTNGNARGPAPKRKKVVESDDEEDFIVDDEEEEADEDFVLSDEEEERARKKRKSKKPDESKSNAKKPSADTVGLEESRSTNKKTRTLSESSEEEWLCKPRLNESARRMSTRVSDDTPIKKTPRKQTVLSDESEEEPDDRFTSAPTLKKVAKAAAKHARKRKVSSDYEEFLEDGSERGSDRLSEQSESADSDDEDHRYRSEEEDDVMLACLDFFNTATRPQVLSTPRFTERIAAKILDGRPFATFRDLEVAVSEVPRGTMALNAYMETLENRGVLEKILDDCKSHAQAVASEFEQCTEQRLQPKLLDSKCSLHEYQHVGLNWLVMMYRKGFNCILGDEMGLGKTIQVIAFIAYLKEIGVRGPHLIVVPSSTIENWMSEFLKWCPKIHLLTYYGSQDERKQLRHMAKKRKENIDVVLTTYNMISSKHDDKKFFKNFSMNYVIYDEGHMLKNCGTDRYRNLMKVKGKRKILMTGTPLQNNLIELISLMYFVMTNIFTKYCEDIGQLLQHFKQQGPALESGTCSMYQKDRIEQAKQILQPYILRRLKTQVLGHLPEKHEEVVEVDMLQEQKELYENVLDSVKGFDGDTSNAYGALIHLRQAANHPLLRRVQYTDSLVDKLAKTLCAKEKPYEKKRWEDVAEDLSYQSDFQIHQTCEKFRSTKKFLLSEDLALESGKCKMLDKLLPKIIDKGDKVLIFSQFTSMLDILEVYMRIRKYKYKRLDGSTPVMERQEMINEFNNDDDLFVFLLSTRAGGLGINLTSANHIILHDIDFNPYNDKQAEDRCHRMGQKKEVYVTRLISKDTVEVDIHCLARKKLQLEKAVTDGIKGQLEEIDENSRASGSLESKEEKPDSDTLNLLLSSALKRKSTG</sequence>
<evidence type="ECO:0000256" key="8">
    <source>
        <dbReference type="ARBA" id="ARBA00022853"/>
    </source>
</evidence>
<keyword evidence="9" id="KW-0238">DNA-binding</keyword>
<dbReference type="SMART" id="SM00487">
    <property type="entry name" value="DEXDc"/>
    <property type="match status" value="1"/>
</dbReference>
<feature type="compositionally biased region" description="Acidic residues" evidence="13">
    <location>
        <begin position="1329"/>
        <end position="1339"/>
    </location>
</feature>
<dbReference type="GO" id="GO:0003678">
    <property type="term" value="F:DNA helicase activity"/>
    <property type="evidence" value="ECO:0007669"/>
    <property type="project" value="UniProtKB-EC"/>
</dbReference>
<reference evidence="16 17" key="1">
    <citation type="submission" date="2014-03" db="EMBL/GenBank/DDBJ databases">
        <title>Draft genome of the hookworm Oesophagostomum dentatum.</title>
        <authorList>
            <person name="Mitreva M."/>
        </authorList>
    </citation>
    <scope>NUCLEOTIDE SEQUENCE [LARGE SCALE GENOMIC DNA]</scope>
    <source>
        <strain evidence="16 17">OD-Hann</strain>
    </source>
</reference>
<dbReference type="InterPro" id="IPR011989">
    <property type="entry name" value="ARM-like"/>
</dbReference>
<feature type="region of interest" description="Disordered" evidence="13">
    <location>
        <begin position="2335"/>
        <end position="2359"/>
    </location>
</feature>
<keyword evidence="8" id="KW-0156">Chromatin regulator</keyword>
<dbReference type="InterPro" id="IPR027417">
    <property type="entry name" value="P-loop_NTPase"/>
</dbReference>
<dbReference type="GO" id="GO:0005634">
    <property type="term" value="C:nucleus"/>
    <property type="evidence" value="ECO:0007669"/>
    <property type="project" value="UniProtKB-SubCell"/>
</dbReference>
<dbReference type="InterPro" id="IPR024372">
    <property type="entry name" value="Ecm29_N"/>
</dbReference>
<evidence type="ECO:0000313" key="17">
    <source>
        <dbReference type="Proteomes" id="UP000053660"/>
    </source>
</evidence>
<evidence type="ECO:0000256" key="12">
    <source>
        <dbReference type="ARBA" id="ARBA00069890"/>
    </source>
</evidence>
<dbReference type="CDD" id="cd17998">
    <property type="entry name" value="DEXHc_SMARCAD1"/>
    <property type="match status" value="1"/>
</dbReference>
<dbReference type="Pfam" id="PF00271">
    <property type="entry name" value="Helicase_C"/>
    <property type="match status" value="1"/>
</dbReference>
<evidence type="ECO:0000256" key="1">
    <source>
        <dbReference type="ARBA" id="ARBA00004123"/>
    </source>
</evidence>
<dbReference type="FunFam" id="3.40.50.10810:FF:000014">
    <property type="entry name" value="SWI/SNF-related matrix-associated actin-dependent regulator of chromatin subfamily A containing DEAD/H box 1"/>
    <property type="match status" value="1"/>
</dbReference>
<dbReference type="InterPro" id="IPR038718">
    <property type="entry name" value="SNF2-like_sf"/>
</dbReference>
<feature type="compositionally biased region" description="Basic and acidic residues" evidence="13">
    <location>
        <begin position="1679"/>
        <end position="1689"/>
    </location>
</feature>
<feature type="region of interest" description="Disordered" evidence="13">
    <location>
        <begin position="1324"/>
        <end position="1345"/>
    </location>
</feature>
<dbReference type="SUPFAM" id="SSF48371">
    <property type="entry name" value="ARM repeat"/>
    <property type="match status" value="1"/>
</dbReference>
<keyword evidence="4" id="KW-0547">Nucleotide-binding</keyword>
<evidence type="ECO:0000259" key="14">
    <source>
        <dbReference type="PROSITE" id="PS51192"/>
    </source>
</evidence>
<evidence type="ECO:0000256" key="7">
    <source>
        <dbReference type="ARBA" id="ARBA00022840"/>
    </source>
</evidence>
<dbReference type="Gene3D" id="3.40.50.10810">
    <property type="entry name" value="Tandem AAA-ATPase domain"/>
    <property type="match status" value="1"/>
</dbReference>
<name>A0A0B1TEA5_OESDE</name>
<dbReference type="PANTHER" id="PTHR10799">
    <property type="entry name" value="SNF2/RAD54 HELICASE FAMILY"/>
    <property type="match status" value="1"/>
</dbReference>
<feature type="compositionally biased region" description="Basic residues" evidence="13">
    <location>
        <begin position="1654"/>
        <end position="1667"/>
    </location>
</feature>
<dbReference type="CDD" id="cd18793">
    <property type="entry name" value="SF2_C_SNF"/>
    <property type="match status" value="1"/>
</dbReference>
<evidence type="ECO:0000256" key="10">
    <source>
        <dbReference type="ARBA" id="ARBA00023242"/>
    </source>
</evidence>
<dbReference type="InterPro" id="IPR049730">
    <property type="entry name" value="SNF2/RAD54-like_C"/>
</dbReference>
<proteinExistence type="inferred from homology"/>
<dbReference type="Gene3D" id="1.25.10.10">
    <property type="entry name" value="Leucine-rich Repeat Variant"/>
    <property type="match status" value="2"/>
</dbReference>
<comment type="subcellular location">
    <subcellularLocation>
        <location evidence="1">Nucleus</location>
    </subcellularLocation>
</comment>
<dbReference type="PROSITE" id="PS51194">
    <property type="entry name" value="HELICASE_CTER"/>
    <property type="match status" value="1"/>
</dbReference>
<dbReference type="GO" id="GO:0016787">
    <property type="term" value="F:hydrolase activity"/>
    <property type="evidence" value="ECO:0007669"/>
    <property type="project" value="UniProtKB-KW"/>
</dbReference>
<dbReference type="InterPro" id="IPR000330">
    <property type="entry name" value="SNF2_N"/>
</dbReference>
<keyword evidence="5" id="KW-0378">Hydrolase</keyword>
<evidence type="ECO:0000256" key="9">
    <source>
        <dbReference type="ARBA" id="ARBA00023125"/>
    </source>
</evidence>
<feature type="compositionally biased region" description="Basic and acidic residues" evidence="13">
    <location>
        <begin position="1601"/>
        <end position="1624"/>
    </location>
</feature>
<dbReference type="SMART" id="SM00490">
    <property type="entry name" value="HELICc"/>
    <property type="match status" value="1"/>
</dbReference>
<dbReference type="PROSITE" id="PS51192">
    <property type="entry name" value="HELICASE_ATP_BIND_1"/>
    <property type="match status" value="1"/>
</dbReference>
<feature type="region of interest" description="Disordered" evidence="13">
    <location>
        <begin position="1494"/>
        <end position="1706"/>
    </location>
</feature>
<keyword evidence="7" id="KW-0067">ATP-binding</keyword>
<feature type="compositionally biased region" description="Acidic residues" evidence="13">
    <location>
        <begin position="1525"/>
        <end position="1551"/>
    </location>
</feature>
<dbReference type="GO" id="GO:0043248">
    <property type="term" value="P:proteasome assembly"/>
    <property type="evidence" value="ECO:0007669"/>
    <property type="project" value="InterPro"/>
</dbReference>
<gene>
    <name evidence="16" type="ORF">OESDEN_04455</name>
</gene>
<evidence type="ECO:0000256" key="4">
    <source>
        <dbReference type="ARBA" id="ARBA00022741"/>
    </source>
</evidence>
<comment type="similarity">
    <text evidence="2">Belongs to the SNF2/RAD54 helicase family.</text>
</comment>